<keyword evidence="1" id="KW-0472">Membrane</keyword>
<feature type="transmembrane region" description="Helical" evidence="1">
    <location>
        <begin position="92"/>
        <end position="112"/>
    </location>
</feature>
<keyword evidence="1" id="KW-0812">Transmembrane</keyword>
<dbReference type="AlphaFoldDB" id="A0A4Y9ZJZ6"/>
<sequence length="151" mass="17047">MSAAHENRIIGDIYGPILAGTYLNILLYGVTVAQVYLYCKTFKKDRLWMRFYILTLFLADTLNTAFCMVLLYTSLINQFGDVVALQKANWLMASEPALTGIIGAMVQLFFAWRVKVLTNSVWATTHPPAPFSFTGSSSGRHLDRWRDRISG</sequence>
<organism evidence="2 3">
    <name type="scientific">Hericium alpestre</name>
    <dbReference type="NCBI Taxonomy" id="135208"/>
    <lineage>
        <taxon>Eukaryota</taxon>
        <taxon>Fungi</taxon>
        <taxon>Dikarya</taxon>
        <taxon>Basidiomycota</taxon>
        <taxon>Agaricomycotina</taxon>
        <taxon>Agaricomycetes</taxon>
        <taxon>Russulales</taxon>
        <taxon>Hericiaceae</taxon>
        <taxon>Hericium</taxon>
    </lineage>
</organism>
<dbReference type="OrthoDB" id="3183258at2759"/>
<proteinExistence type="predicted"/>
<comment type="caution">
    <text evidence="2">The sequence shown here is derived from an EMBL/GenBank/DDBJ whole genome shotgun (WGS) entry which is preliminary data.</text>
</comment>
<dbReference type="STRING" id="135208.A0A4Y9ZJZ6"/>
<evidence type="ECO:0000256" key="1">
    <source>
        <dbReference type="SAM" id="Phobius"/>
    </source>
</evidence>
<name>A0A4Y9ZJZ6_9AGAM</name>
<keyword evidence="1" id="KW-1133">Transmembrane helix</keyword>
<accession>A0A4Y9ZJZ6</accession>
<dbReference type="PANTHER" id="PTHR40465">
    <property type="entry name" value="CHROMOSOME 1, WHOLE GENOME SHOTGUN SEQUENCE"/>
    <property type="match status" value="1"/>
</dbReference>
<feature type="transmembrane region" description="Helical" evidence="1">
    <location>
        <begin position="17"/>
        <end position="39"/>
    </location>
</feature>
<dbReference type="PANTHER" id="PTHR40465:SF1">
    <property type="entry name" value="DUF6534 DOMAIN-CONTAINING PROTEIN"/>
    <property type="match status" value="1"/>
</dbReference>
<dbReference type="EMBL" id="SFCI01002396">
    <property type="protein sequence ID" value="TFY73968.1"/>
    <property type="molecule type" value="Genomic_DNA"/>
</dbReference>
<dbReference type="Proteomes" id="UP000298061">
    <property type="component" value="Unassembled WGS sequence"/>
</dbReference>
<evidence type="ECO:0000313" key="2">
    <source>
        <dbReference type="EMBL" id="TFY73968.1"/>
    </source>
</evidence>
<protein>
    <submittedName>
        <fullName evidence="2">Uncharacterized protein</fullName>
    </submittedName>
</protein>
<feature type="transmembrane region" description="Helical" evidence="1">
    <location>
        <begin position="51"/>
        <end position="72"/>
    </location>
</feature>
<reference evidence="2 3" key="1">
    <citation type="submission" date="2019-02" db="EMBL/GenBank/DDBJ databases">
        <title>Genome sequencing of the rare red list fungi Hericium alpestre (H. flagellum).</title>
        <authorList>
            <person name="Buettner E."/>
            <person name="Kellner H."/>
        </authorList>
    </citation>
    <scope>NUCLEOTIDE SEQUENCE [LARGE SCALE GENOMIC DNA]</scope>
    <source>
        <strain evidence="2 3">DSM 108284</strain>
    </source>
</reference>
<gene>
    <name evidence="2" type="ORF">EWM64_g10044</name>
</gene>
<evidence type="ECO:0000313" key="3">
    <source>
        <dbReference type="Proteomes" id="UP000298061"/>
    </source>
</evidence>
<keyword evidence="3" id="KW-1185">Reference proteome</keyword>